<dbReference type="GO" id="GO:0004140">
    <property type="term" value="F:dephospho-CoA kinase activity"/>
    <property type="evidence" value="ECO:0007669"/>
    <property type="project" value="UniProtKB-UniRule"/>
</dbReference>
<dbReference type="EC" id="2.7.1.24" evidence="5 6"/>
<dbReference type="Pfam" id="PF01121">
    <property type="entry name" value="CoaE"/>
    <property type="match status" value="1"/>
</dbReference>
<keyword evidence="5" id="KW-0808">Transferase</keyword>
<reference evidence="7" key="1">
    <citation type="journal article" date="2014" name="Int. J. Syst. Evol. Microbiol.">
        <title>Complete genome sequence of Corynebacterium casei LMG S-19264T (=DSM 44701T), isolated from a smear-ripened cheese.</title>
        <authorList>
            <consortium name="US DOE Joint Genome Institute (JGI-PGF)"/>
            <person name="Walter F."/>
            <person name="Albersmeier A."/>
            <person name="Kalinowski J."/>
            <person name="Ruckert C."/>
        </authorList>
    </citation>
    <scope>NUCLEOTIDE SEQUENCE</scope>
    <source>
        <strain evidence="7">CGMCC 1.12195</strain>
    </source>
</reference>
<dbReference type="GO" id="GO:0015937">
    <property type="term" value="P:coenzyme A biosynthetic process"/>
    <property type="evidence" value="ECO:0007669"/>
    <property type="project" value="UniProtKB-UniRule"/>
</dbReference>
<evidence type="ECO:0000256" key="2">
    <source>
        <dbReference type="ARBA" id="ARBA00022741"/>
    </source>
</evidence>
<comment type="function">
    <text evidence="5">Catalyzes the phosphorylation of the 3'-hydroxyl group of dephosphocoenzyme A to form coenzyme A.</text>
</comment>
<comment type="pathway">
    <text evidence="5">Cofactor biosynthesis; coenzyme A biosynthesis; CoA from (R)-pantothenate: step 5/5.</text>
</comment>
<keyword evidence="2 5" id="KW-0547">Nucleotide-binding</keyword>
<accession>A0A917HW40</accession>
<dbReference type="SUPFAM" id="SSF52540">
    <property type="entry name" value="P-loop containing nucleoside triphosphate hydrolases"/>
    <property type="match status" value="1"/>
</dbReference>
<evidence type="ECO:0000313" key="7">
    <source>
        <dbReference type="EMBL" id="GGG91557.1"/>
    </source>
</evidence>
<sequence>MSIFSFESSNGFHHVEKDMHLKVGITGGIGSGKSIICRIFGTLGIPVFDADIAARQLMTGNVRLVAAIKSEFGREAYHEDGTLNRAFLAAQVFGHEQRLKKLNSLVHPVVIQAGEEWASSQDAPYTIKEAALLFESGSFKLNHYNVLVTAPKSVRIDRVMARDGVTAEQVEARMKQQWPDERKKELADFMLVNDGVRAIIPQVLELDRFFRSKQS</sequence>
<dbReference type="InterPro" id="IPR027417">
    <property type="entry name" value="P-loop_NTPase"/>
</dbReference>
<dbReference type="Gene3D" id="3.40.50.300">
    <property type="entry name" value="P-loop containing nucleotide triphosphate hydrolases"/>
    <property type="match status" value="1"/>
</dbReference>
<evidence type="ECO:0000256" key="4">
    <source>
        <dbReference type="ARBA" id="ARBA00022993"/>
    </source>
</evidence>
<keyword evidence="8" id="KW-1185">Reference proteome</keyword>
<keyword evidence="3 5" id="KW-0067">ATP-binding</keyword>
<comment type="catalytic activity">
    <reaction evidence="5">
        <text>3'-dephospho-CoA + ATP = ADP + CoA + H(+)</text>
        <dbReference type="Rhea" id="RHEA:18245"/>
        <dbReference type="ChEBI" id="CHEBI:15378"/>
        <dbReference type="ChEBI" id="CHEBI:30616"/>
        <dbReference type="ChEBI" id="CHEBI:57287"/>
        <dbReference type="ChEBI" id="CHEBI:57328"/>
        <dbReference type="ChEBI" id="CHEBI:456216"/>
        <dbReference type="EC" id="2.7.1.24"/>
    </reaction>
</comment>
<dbReference type="CDD" id="cd02022">
    <property type="entry name" value="DPCK"/>
    <property type="match status" value="1"/>
</dbReference>
<dbReference type="GO" id="GO:0005524">
    <property type="term" value="F:ATP binding"/>
    <property type="evidence" value="ECO:0007669"/>
    <property type="project" value="UniProtKB-UniRule"/>
</dbReference>
<dbReference type="EMBL" id="BMER01000002">
    <property type="protein sequence ID" value="GGG91557.1"/>
    <property type="molecule type" value="Genomic_DNA"/>
</dbReference>
<gene>
    <name evidence="5 7" type="primary">coaE</name>
    <name evidence="7" type="ORF">GCM10007415_27720</name>
</gene>
<dbReference type="PANTHER" id="PTHR10695:SF46">
    <property type="entry name" value="BIFUNCTIONAL COENZYME A SYNTHASE-RELATED"/>
    <property type="match status" value="1"/>
</dbReference>
<proteinExistence type="inferred from homology"/>
<dbReference type="InterPro" id="IPR001977">
    <property type="entry name" value="Depp_CoAkinase"/>
</dbReference>
<dbReference type="PROSITE" id="PS51219">
    <property type="entry name" value="DPCK"/>
    <property type="match status" value="1"/>
</dbReference>
<evidence type="ECO:0000256" key="1">
    <source>
        <dbReference type="ARBA" id="ARBA00009018"/>
    </source>
</evidence>
<dbReference type="AlphaFoldDB" id="A0A917HW40"/>
<comment type="caution">
    <text evidence="7">The sequence shown here is derived from an EMBL/GenBank/DDBJ whole genome shotgun (WGS) entry which is preliminary data.</text>
</comment>
<feature type="binding site" evidence="5">
    <location>
        <begin position="30"/>
        <end position="35"/>
    </location>
    <ligand>
        <name>ATP</name>
        <dbReference type="ChEBI" id="CHEBI:30616"/>
    </ligand>
</feature>
<evidence type="ECO:0000256" key="6">
    <source>
        <dbReference type="NCBIfam" id="TIGR00152"/>
    </source>
</evidence>
<evidence type="ECO:0000256" key="5">
    <source>
        <dbReference type="HAMAP-Rule" id="MF_00376"/>
    </source>
</evidence>
<dbReference type="PANTHER" id="PTHR10695">
    <property type="entry name" value="DEPHOSPHO-COA KINASE-RELATED"/>
    <property type="match status" value="1"/>
</dbReference>
<dbReference type="Proteomes" id="UP000660862">
    <property type="component" value="Unassembled WGS sequence"/>
</dbReference>
<keyword evidence="5 7" id="KW-0418">Kinase</keyword>
<comment type="similarity">
    <text evidence="1 5">Belongs to the CoaE family.</text>
</comment>
<dbReference type="GO" id="GO:0005737">
    <property type="term" value="C:cytoplasm"/>
    <property type="evidence" value="ECO:0007669"/>
    <property type="project" value="UniProtKB-SubCell"/>
</dbReference>
<organism evidence="7 8">
    <name type="scientific">Parapedobacter pyrenivorans</name>
    <dbReference type="NCBI Taxonomy" id="1305674"/>
    <lineage>
        <taxon>Bacteria</taxon>
        <taxon>Pseudomonadati</taxon>
        <taxon>Bacteroidota</taxon>
        <taxon>Sphingobacteriia</taxon>
        <taxon>Sphingobacteriales</taxon>
        <taxon>Sphingobacteriaceae</taxon>
        <taxon>Parapedobacter</taxon>
    </lineage>
</organism>
<protein>
    <recommendedName>
        <fullName evidence="5 6">Dephospho-CoA kinase</fullName>
        <ecNumber evidence="5 6">2.7.1.24</ecNumber>
    </recommendedName>
    <alternativeName>
        <fullName evidence="5">Dephosphocoenzyme A kinase</fullName>
    </alternativeName>
</protein>
<dbReference type="RefSeq" id="WP_229738767.1">
    <property type="nucleotide sequence ID" value="NZ_BMER01000002.1"/>
</dbReference>
<reference evidence="7" key="2">
    <citation type="submission" date="2020-09" db="EMBL/GenBank/DDBJ databases">
        <authorList>
            <person name="Sun Q."/>
            <person name="Zhou Y."/>
        </authorList>
    </citation>
    <scope>NUCLEOTIDE SEQUENCE</scope>
    <source>
        <strain evidence="7">CGMCC 1.12195</strain>
    </source>
</reference>
<keyword evidence="5" id="KW-0963">Cytoplasm</keyword>
<keyword evidence="4 5" id="KW-0173">Coenzyme A biosynthesis</keyword>
<evidence type="ECO:0000313" key="8">
    <source>
        <dbReference type="Proteomes" id="UP000660862"/>
    </source>
</evidence>
<comment type="subcellular location">
    <subcellularLocation>
        <location evidence="5">Cytoplasm</location>
    </subcellularLocation>
</comment>
<name>A0A917HW40_9SPHI</name>
<dbReference type="HAMAP" id="MF_00376">
    <property type="entry name" value="Dephospho_CoA_kinase"/>
    <property type="match status" value="1"/>
</dbReference>
<evidence type="ECO:0000256" key="3">
    <source>
        <dbReference type="ARBA" id="ARBA00022840"/>
    </source>
</evidence>
<dbReference type="NCBIfam" id="TIGR00152">
    <property type="entry name" value="dephospho-CoA kinase"/>
    <property type="match status" value="1"/>
</dbReference>